<protein>
    <submittedName>
        <fullName evidence="2">Uncharacterized protein</fullName>
    </submittedName>
</protein>
<keyword evidence="3" id="KW-1185">Reference proteome</keyword>
<name>A0ABQ3T6U8_9ACTN</name>
<feature type="region of interest" description="Disordered" evidence="1">
    <location>
        <begin position="1"/>
        <end position="68"/>
    </location>
</feature>
<feature type="compositionally biased region" description="Basic and acidic residues" evidence="1">
    <location>
        <begin position="7"/>
        <end position="20"/>
    </location>
</feature>
<accession>A0ABQ3T6U8</accession>
<gene>
    <name evidence="2" type="ORF">Sspor_16620</name>
</gene>
<sequence length="116" mass="12741">MGGTQGKRQEPGKGREEQQRPQRPHRPGVHDKGDVDDTRPGGDVREVGDPGAVGRLGDSRSRRLGARAAPGSRIVVITFLPRTMPAMPVSYMSRSTVQRATAWPCRFSPRRIFLAP</sequence>
<reference evidence="3" key="1">
    <citation type="submission" date="2023-07" db="EMBL/GenBank/DDBJ databases">
        <title>Whole genome shotgun sequence of Streptomyces spororaveus NBRC 15456.</title>
        <authorList>
            <person name="Komaki H."/>
            <person name="Tamura T."/>
        </authorList>
    </citation>
    <scope>NUCLEOTIDE SEQUENCE [LARGE SCALE GENOMIC DNA]</scope>
    <source>
        <strain evidence="3">NBRC 15456</strain>
    </source>
</reference>
<dbReference type="EMBL" id="BNED01000005">
    <property type="protein sequence ID" value="GHI76101.1"/>
    <property type="molecule type" value="Genomic_DNA"/>
</dbReference>
<organism evidence="2 3">
    <name type="scientific">Streptomyces spororaveus</name>
    <dbReference type="NCBI Taxonomy" id="284039"/>
    <lineage>
        <taxon>Bacteria</taxon>
        <taxon>Bacillati</taxon>
        <taxon>Actinomycetota</taxon>
        <taxon>Actinomycetes</taxon>
        <taxon>Kitasatosporales</taxon>
        <taxon>Streptomycetaceae</taxon>
        <taxon>Streptomyces</taxon>
    </lineage>
</organism>
<evidence type="ECO:0000313" key="3">
    <source>
        <dbReference type="Proteomes" id="UP000608522"/>
    </source>
</evidence>
<evidence type="ECO:0000256" key="1">
    <source>
        <dbReference type="SAM" id="MobiDB-lite"/>
    </source>
</evidence>
<dbReference type="Proteomes" id="UP000608522">
    <property type="component" value="Unassembled WGS sequence"/>
</dbReference>
<proteinExistence type="predicted"/>
<evidence type="ECO:0000313" key="2">
    <source>
        <dbReference type="EMBL" id="GHI76101.1"/>
    </source>
</evidence>
<feature type="compositionally biased region" description="Basic and acidic residues" evidence="1">
    <location>
        <begin position="28"/>
        <end position="48"/>
    </location>
</feature>
<comment type="caution">
    <text evidence="2">The sequence shown here is derived from an EMBL/GenBank/DDBJ whole genome shotgun (WGS) entry which is preliminary data.</text>
</comment>